<dbReference type="VEuPathDB" id="FungiDB:Z520_05166"/>
<dbReference type="OrthoDB" id="10615348at2759"/>
<sequence length="174" mass="18898">MTDHHPANMRAHDQEDPLQSIADIDGGCPQEWSRKCSRCTSVQPSSPDAGETVQPVHPNSDGDHSGSSGSGSSEKSDSNTPRRHADSRDQDSHLGLCFPGGMDTPSISTQASLSFGTQTSNGPTLTEPEEPNESEEETEPRDTGNNRRNLKRKAPRSSESPERVRRREGYEGSL</sequence>
<feature type="compositionally biased region" description="Basic and acidic residues" evidence="1">
    <location>
        <begin position="1"/>
        <end position="15"/>
    </location>
</feature>
<dbReference type="AlphaFoldDB" id="A0A0D2INV3"/>
<dbReference type="RefSeq" id="XP_016632829.1">
    <property type="nucleotide sequence ID" value="XM_016775670.1"/>
</dbReference>
<protein>
    <submittedName>
        <fullName evidence="2">Uncharacterized protein</fullName>
    </submittedName>
</protein>
<proteinExistence type="predicted"/>
<keyword evidence="3" id="KW-1185">Reference proteome</keyword>
<feature type="compositionally biased region" description="Acidic residues" evidence="1">
    <location>
        <begin position="127"/>
        <end position="139"/>
    </location>
</feature>
<reference evidence="2 3" key="1">
    <citation type="submission" date="2015-01" db="EMBL/GenBank/DDBJ databases">
        <title>The Genome Sequence of Fonsecaea multimorphosa CBS 102226.</title>
        <authorList>
            <consortium name="The Broad Institute Genomics Platform"/>
            <person name="Cuomo C."/>
            <person name="de Hoog S."/>
            <person name="Gorbushina A."/>
            <person name="Stielow B."/>
            <person name="Teixiera M."/>
            <person name="Abouelleil A."/>
            <person name="Chapman S.B."/>
            <person name="Priest M."/>
            <person name="Young S.K."/>
            <person name="Wortman J."/>
            <person name="Nusbaum C."/>
            <person name="Birren B."/>
        </authorList>
    </citation>
    <scope>NUCLEOTIDE SEQUENCE [LARGE SCALE GENOMIC DNA]</scope>
    <source>
        <strain evidence="2 3">CBS 102226</strain>
    </source>
</reference>
<evidence type="ECO:0000313" key="2">
    <source>
        <dbReference type="EMBL" id="KIX98706.1"/>
    </source>
</evidence>
<evidence type="ECO:0000313" key="3">
    <source>
        <dbReference type="Proteomes" id="UP000053411"/>
    </source>
</evidence>
<feature type="compositionally biased region" description="Basic and acidic residues" evidence="1">
    <location>
        <begin position="159"/>
        <end position="174"/>
    </location>
</feature>
<organism evidence="2 3">
    <name type="scientific">Fonsecaea multimorphosa CBS 102226</name>
    <dbReference type="NCBI Taxonomy" id="1442371"/>
    <lineage>
        <taxon>Eukaryota</taxon>
        <taxon>Fungi</taxon>
        <taxon>Dikarya</taxon>
        <taxon>Ascomycota</taxon>
        <taxon>Pezizomycotina</taxon>
        <taxon>Eurotiomycetes</taxon>
        <taxon>Chaetothyriomycetidae</taxon>
        <taxon>Chaetothyriales</taxon>
        <taxon>Herpotrichiellaceae</taxon>
        <taxon>Fonsecaea</taxon>
    </lineage>
</organism>
<evidence type="ECO:0000256" key="1">
    <source>
        <dbReference type="SAM" id="MobiDB-lite"/>
    </source>
</evidence>
<feature type="compositionally biased region" description="Basic and acidic residues" evidence="1">
    <location>
        <begin position="83"/>
        <end position="92"/>
    </location>
</feature>
<accession>A0A0D2INV3</accession>
<feature type="region of interest" description="Disordered" evidence="1">
    <location>
        <begin position="1"/>
        <end position="174"/>
    </location>
</feature>
<name>A0A0D2INV3_9EURO</name>
<feature type="compositionally biased region" description="Polar residues" evidence="1">
    <location>
        <begin position="105"/>
        <end position="122"/>
    </location>
</feature>
<dbReference type="EMBL" id="KN848070">
    <property type="protein sequence ID" value="KIX98706.1"/>
    <property type="molecule type" value="Genomic_DNA"/>
</dbReference>
<dbReference type="GeneID" id="27710912"/>
<dbReference type="Proteomes" id="UP000053411">
    <property type="component" value="Unassembled WGS sequence"/>
</dbReference>
<gene>
    <name evidence="2" type="ORF">Z520_05166</name>
</gene>